<evidence type="ECO:0000313" key="5">
    <source>
        <dbReference type="Proteomes" id="UP000566813"/>
    </source>
</evidence>
<evidence type="ECO:0000256" key="1">
    <source>
        <dbReference type="SAM" id="MobiDB-lite"/>
    </source>
</evidence>
<keyword evidence="5" id="KW-1185">Reference proteome</keyword>
<sequence>MATLIFSAIGTAIGGPLGGAIGALIGRQVDTAIIGSGSREGARLKELSVTTSSYGSALARHFGQMRVAGSIIWATDLVEHSDTQGGGKGRPSTTSYSYSASFAVALASRPIAGIGRIWADGNLLRGASGDLKTSGTLRIYTGGGDQAADPLLVAAEGEGLCPAYRGTAYAVFENLQLGDFGNRLPALTFEVLGGETALNLAQITEGVIEGITADVPLDDMLGLSCEGPLADILAQINAVVPVDCDVSGDILTIRSGEASSPALLRAATTSAPDDGFAPQSGVARKRLPAQENPPELLRYYDVDRDYQPGLQRVLGRPAPGQPDTIELPVAATAASARAMIEAATRRGRWAQQTLSWRTAEIDPAIRPGALVQVPGQPGLWRVNEWEWRSSGIELTLWRSPPGGSATVVSSDAGRILPPVDAALGATELVAFEVPWDGTGSSDAPLVLAAAGSVAPGWSGAALFLDGGDGQLQPVGSTGRSRNVIGHALSALGAGSPHLLDRANRVEIALTAADQSLVNVTGNQLAMGANRALLGEEIIQFARATPLGEGRWRLEGLLRGRGGTEQSIDSHLSGEPFVLLDGGPTLVDGALVGQNPLATVAAVGAGDAEPASVPIRCRGLTQRPLFPVRPRVEPLADGSLQLGWTRRARGAWAWLDAVETPLHEESEQYDVFVGPPETPVAMWTLSTNALTIPAATAASLAAAHPGAPVMVRQRGSYSVSQPLLLTHLD</sequence>
<dbReference type="InterPro" id="IPR032876">
    <property type="entry name" value="J_dom"/>
</dbReference>
<proteinExistence type="predicted"/>
<feature type="region of interest" description="Disordered" evidence="1">
    <location>
        <begin position="269"/>
        <end position="288"/>
    </location>
</feature>
<dbReference type="InterPro" id="IPR056490">
    <property type="entry name" value="Rcc01698_C"/>
</dbReference>
<evidence type="ECO:0000313" key="4">
    <source>
        <dbReference type="EMBL" id="MBC2665042.1"/>
    </source>
</evidence>
<dbReference type="RefSeq" id="WP_185663316.1">
    <property type="nucleotide sequence ID" value="NZ_JACLAW010000004.1"/>
</dbReference>
<name>A0A7X1FR88_9SPHN</name>
<dbReference type="Pfam" id="PF23666">
    <property type="entry name" value="Rcc01698_C"/>
    <property type="match status" value="1"/>
</dbReference>
<dbReference type="Pfam" id="PF13550">
    <property type="entry name" value="Phage-tail_3"/>
    <property type="match status" value="1"/>
</dbReference>
<organism evidence="4 5">
    <name type="scientific">Novosphingobium flavum</name>
    <dbReference type="NCBI Taxonomy" id="1778672"/>
    <lineage>
        <taxon>Bacteria</taxon>
        <taxon>Pseudomonadati</taxon>
        <taxon>Pseudomonadota</taxon>
        <taxon>Alphaproteobacteria</taxon>
        <taxon>Sphingomonadales</taxon>
        <taxon>Sphingomonadaceae</taxon>
        <taxon>Novosphingobium</taxon>
    </lineage>
</organism>
<evidence type="ECO:0008006" key="6">
    <source>
        <dbReference type="Google" id="ProtNLM"/>
    </source>
</evidence>
<evidence type="ECO:0000259" key="2">
    <source>
        <dbReference type="Pfam" id="PF13550"/>
    </source>
</evidence>
<gene>
    <name evidence="4" type="ORF">H7F51_05900</name>
</gene>
<reference evidence="4 5" key="1">
    <citation type="submission" date="2020-08" db="EMBL/GenBank/DDBJ databases">
        <title>The genome sequence of type strain Novosphingobium flavum NBRC 111647.</title>
        <authorList>
            <person name="Liu Y."/>
        </authorList>
    </citation>
    <scope>NUCLEOTIDE SEQUENCE [LARGE SCALE GENOMIC DNA]</scope>
    <source>
        <strain evidence="4 5">NBRC 111647</strain>
    </source>
</reference>
<dbReference type="Proteomes" id="UP000566813">
    <property type="component" value="Unassembled WGS sequence"/>
</dbReference>
<feature type="domain" description="Rcc01698-like C-terminal" evidence="3">
    <location>
        <begin position="483"/>
        <end position="577"/>
    </location>
</feature>
<feature type="domain" description="Tip attachment protein J" evidence="2">
    <location>
        <begin position="231"/>
        <end position="387"/>
    </location>
</feature>
<dbReference type="AlphaFoldDB" id="A0A7X1FR88"/>
<comment type="caution">
    <text evidence="4">The sequence shown here is derived from an EMBL/GenBank/DDBJ whole genome shotgun (WGS) entry which is preliminary data.</text>
</comment>
<evidence type="ECO:0000259" key="3">
    <source>
        <dbReference type="Pfam" id="PF23666"/>
    </source>
</evidence>
<dbReference type="EMBL" id="JACLAW010000004">
    <property type="protein sequence ID" value="MBC2665042.1"/>
    <property type="molecule type" value="Genomic_DNA"/>
</dbReference>
<protein>
    <recommendedName>
        <fullName evidence="6">Tip attachment protein J domain-containing protein</fullName>
    </recommendedName>
</protein>
<accession>A0A7X1FR88</accession>